<dbReference type="PROSITE" id="PS51379">
    <property type="entry name" value="4FE4S_FER_2"/>
    <property type="match status" value="1"/>
</dbReference>
<evidence type="ECO:0000256" key="1">
    <source>
        <dbReference type="ARBA" id="ARBA00001927"/>
    </source>
</evidence>
<evidence type="ECO:0000256" key="2">
    <source>
        <dbReference type="ARBA" id="ARBA00022448"/>
    </source>
</evidence>
<dbReference type="Pfam" id="PF13370">
    <property type="entry name" value="Fer4_13"/>
    <property type="match status" value="1"/>
</dbReference>
<evidence type="ECO:0000256" key="4">
    <source>
        <dbReference type="ARBA" id="ARBA00022982"/>
    </source>
</evidence>
<evidence type="ECO:0000256" key="6">
    <source>
        <dbReference type="ARBA" id="ARBA00023014"/>
    </source>
</evidence>
<reference evidence="10" key="1">
    <citation type="submission" date="2023-02" db="EMBL/GenBank/DDBJ databases">
        <title>Actinokineospora globicatena NBRC 15670.</title>
        <authorList>
            <person name="Ichikawa N."/>
            <person name="Sato H."/>
            <person name="Tonouchi N."/>
        </authorList>
    </citation>
    <scope>NUCLEOTIDE SEQUENCE</scope>
    <source>
        <strain evidence="10">NBRC 15670</strain>
    </source>
</reference>
<evidence type="ECO:0000256" key="8">
    <source>
        <dbReference type="RuleBase" id="RU368020"/>
    </source>
</evidence>
<dbReference type="InterPro" id="IPR001080">
    <property type="entry name" value="3Fe4S_ferredoxin"/>
</dbReference>
<keyword evidence="7" id="KW-0003">3Fe-4S</keyword>
<dbReference type="InterPro" id="IPR051269">
    <property type="entry name" value="Fe-S_cluster_ET"/>
</dbReference>
<organism evidence="10 11">
    <name type="scientific">Actinokineospora globicatena</name>
    <dbReference type="NCBI Taxonomy" id="103729"/>
    <lineage>
        <taxon>Bacteria</taxon>
        <taxon>Bacillati</taxon>
        <taxon>Actinomycetota</taxon>
        <taxon>Actinomycetes</taxon>
        <taxon>Pseudonocardiales</taxon>
        <taxon>Pseudonocardiaceae</taxon>
        <taxon>Actinokineospora</taxon>
    </lineage>
</organism>
<keyword evidence="2 8" id="KW-0813">Transport</keyword>
<dbReference type="InterPro" id="IPR017896">
    <property type="entry name" value="4Fe4S_Fe-S-bd"/>
</dbReference>
<keyword evidence="4 8" id="KW-0249">Electron transport</keyword>
<dbReference type="AlphaFoldDB" id="A0A9W6QI48"/>
<dbReference type="GO" id="GO:0051538">
    <property type="term" value="F:3 iron, 4 sulfur cluster binding"/>
    <property type="evidence" value="ECO:0007669"/>
    <property type="project" value="UniProtKB-KW"/>
</dbReference>
<proteinExistence type="predicted"/>
<dbReference type="PANTHER" id="PTHR36923:SF3">
    <property type="entry name" value="FERREDOXIN"/>
    <property type="match status" value="1"/>
</dbReference>
<evidence type="ECO:0000256" key="7">
    <source>
        <dbReference type="ARBA" id="ARBA00023291"/>
    </source>
</evidence>
<dbReference type="PRINTS" id="PR00352">
    <property type="entry name" value="3FE4SFRDOXIN"/>
</dbReference>
<keyword evidence="5 8" id="KW-0408">Iron</keyword>
<evidence type="ECO:0000259" key="9">
    <source>
        <dbReference type="PROSITE" id="PS51379"/>
    </source>
</evidence>
<comment type="function">
    <text evidence="8">Ferredoxins are iron-sulfur proteins that transfer electrons in a wide variety of metabolic reactions.</text>
</comment>
<protein>
    <recommendedName>
        <fullName evidence="8">Ferredoxin</fullName>
    </recommendedName>
</protein>
<sequence>MPRVDHDLCSGTGYCAEIAPTVFTVRERRAWLVEQTDGHPADPELVRRAADACPWFAISHTDDAESP</sequence>
<evidence type="ECO:0000313" key="11">
    <source>
        <dbReference type="Proteomes" id="UP001165042"/>
    </source>
</evidence>
<dbReference type="PANTHER" id="PTHR36923">
    <property type="entry name" value="FERREDOXIN"/>
    <property type="match status" value="1"/>
</dbReference>
<name>A0A9W6QI48_9PSEU</name>
<accession>A0A9W6QI48</accession>
<evidence type="ECO:0000256" key="5">
    <source>
        <dbReference type="ARBA" id="ARBA00023004"/>
    </source>
</evidence>
<dbReference type="EMBL" id="BSSD01000001">
    <property type="protein sequence ID" value="GLW89877.1"/>
    <property type="molecule type" value="Genomic_DNA"/>
</dbReference>
<dbReference type="SUPFAM" id="SSF54862">
    <property type="entry name" value="4Fe-4S ferredoxins"/>
    <property type="match status" value="1"/>
</dbReference>
<keyword evidence="11" id="KW-1185">Reference proteome</keyword>
<keyword evidence="6 8" id="KW-0411">Iron-sulfur</keyword>
<dbReference type="Gene3D" id="3.30.70.20">
    <property type="match status" value="1"/>
</dbReference>
<comment type="cofactor">
    <cofactor evidence="1">
        <name>[3Fe-4S] cluster</name>
        <dbReference type="ChEBI" id="CHEBI:21137"/>
    </cofactor>
</comment>
<dbReference type="GO" id="GO:0005506">
    <property type="term" value="F:iron ion binding"/>
    <property type="evidence" value="ECO:0007669"/>
    <property type="project" value="UniProtKB-UniRule"/>
</dbReference>
<gene>
    <name evidence="10" type="ORF">Aglo03_06930</name>
</gene>
<comment type="caution">
    <text evidence="10">The sequence shown here is derived from an EMBL/GenBank/DDBJ whole genome shotgun (WGS) entry which is preliminary data.</text>
</comment>
<evidence type="ECO:0000256" key="3">
    <source>
        <dbReference type="ARBA" id="ARBA00022723"/>
    </source>
</evidence>
<evidence type="ECO:0000313" key="10">
    <source>
        <dbReference type="EMBL" id="GLW89877.1"/>
    </source>
</evidence>
<dbReference type="GO" id="GO:0009055">
    <property type="term" value="F:electron transfer activity"/>
    <property type="evidence" value="ECO:0007669"/>
    <property type="project" value="UniProtKB-UniRule"/>
</dbReference>
<keyword evidence="3 8" id="KW-0479">Metal-binding</keyword>
<feature type="domain" description="4Fe-4S ferredoxin-type" evidence="9">
    <location>
        <begin position="1"/>
        <end position="28"/>
    </location>
</feature>
<dbReference type="Proteomes" id="UP001165042">
    <property type="component" value="Unassembled WGS sequence"/>
</dbReference>